<evidence type="ECO:0000313" key="2">
    <source>
        <dbReference type="EMBL" id="WVZ83147.1"/>
    </source>
</evidence>
<name>A0AAQ3U534_PASNO</name>
<evidence type="ECO:0000313" key="3">
    <source>
        <dbReference type="Proteomes" id="UP001341281"/>
    </source>
</evidence>
<dbReference type="EMBL" id="CP144751">
    <property type="protein sequence ID" value="WVZ83147.1"/>
    <property type="molecule type" value="Genomic_DNA"/>
</dbReference>
<dbReference type="Proteomes" id="UP001341281">
    <property type="component" value="Chromosome 07"/>
</dbReference>
<gene>
    <name evidence="2" type="ORF">U9M48_030320</name>
</gene>
<organism evidence="2 3">
    <name type="scientific">Paspalum notatum var. saurae</name>
    <dbReference type="NCBI Taxonomy" id="547442"/>
    <lineage>
        <taxon>Eukaryota</taxon>
        <taxon>Viridiplantae</taxon>
        <taxon>Streptophyta</taxon>
        <taxon>Embryophyta</taxon>
        <taxon>Tracheophyta</taxon>
        <taxon>Spermatophyta</taxon>
        <taxon>Magnoliopsida</taxon>
        <taxon>Liliopsida</taxon>
        <taxon>Poales</taxon>
        <taxon>Poaceae</taxon>
        <taxon>PACMAD clade</taxon>
        <taxon>Panicoideae</taxon>
        <taxon>Andropogonodae</taxon>
        <taxon>Paspaleae</taxon>
        <taxon>Paspalinae</taxon>
        <taxon>Paspalum</taxon>
    </lineage>
</organism>
<feature type="compositionally biased region" description="Polar residues" evidence="1">
    <location>
        <begin position="34"/>
        <end position="54"/>
    </location>
</feature>
<protein>
    <submittedName>
        <fullName evidence="2">Uncharacterized protein</fullName>
    </submittedName>
</protein>
<evidence type="ECO:0000256" key="1">
    <source>
        <dbReference type="SAM" id="MobiDB-lite"/>
    </source>
</evidence>
<dbReference type="AlphaFoldDB" id="A0AAQ3U534"/>
<proteinExistence type="predicted"/>
<keyword evidence="3" id="KW-1185">Reference proteome</keyword>
<feature type="region of interest" description="Disordered" evidence="1">
    <location>
        <begin position="34"/>
        <end position="58"/>
    </location>
</feature>
<sequence>MIRYEYDDRIYLGTSPALMYKGVTKKRWMSISTLSSNTQRSARTQKDGTASARTTSHHPDIGMCASGATICMRATGPTTGPDVRMRVTSGDVAPTVQLCVTVHGPTTAPGCTAAATPTPGRFRHELVSSRSYTDNRLFKSKIALNLVALTKDITTTSEKTMLKSTPYMWLRCNARNTG</sequence>
<accession>A0AAQ3U534</accession>
<reference evidence="2 3" key="1">
    <citation type="submission" date="2024-02" db="EMBL/GenBank/DDBJ databases">
        <title>High-quality chromosome-scale genome assembly of Pensacola bahiagrass (Paspalum notatum Flugge var. saurae).</title>
        <authorList>
            <person name="Vega J.M."/>
            <person name="Podio M."/>
            <person name="Orjuela J."/>
            <person name="Siena L.A."/>
            <person name="Pessino S.C."/>
            <person name="Combes M.C."/>
            <person name="Mariac C."/>
            <person name="Albertini E."/>
            <person name="Pupilli F."/>
            <person name="Ortiz J.P.A."/>
            <person name="Leblanc O."/>
        </authorList>
    </citation>
    <scope>NUCLEOTIDE SEQUENCE [LARGE SCALE GENOMIC DNA]</scope>
    <source>
        <strain evidence="2">R1</strain>
        <tissue evidence="2">Leaf</tissue>
    </source>
</reference>